<sequence>QSAPSLSILLLHSISRAQFTRNLPKTLKLMTQSDFFIPSRYSQYFTSPDLNLDLLLNGEEKESLLDIMSRRGCLTLVNEESLSDSNHSSLFFSSSSLPNFSTHPFHLYNRQKQQNEHCLPNGKSKVSSVLSPLVDFSSSFSSTCHFSLTHLHSPSQSLLVSIDDQLSQILYRFLSSPASERTSLFIVSPSGTKGEGLVGEIESKSPLMAAWFPLTFRKTQNQHYSTFSYNMDKLFTTRDLRETLKNIARGKFEKIVKIDADMKQSESTSLLAEQLPEFRNCSTVNVPEENCLCLGTNEKRNETINQDKILFDRVFDLLSSRVLQESCLESTQIRKAGHFVDSFQLNSTHYGQEGESIEWLTIRFYAKLVDGIRASNRFITIEGTV</sequence>
<comment type="caution">
    <text evidence="1">The sequence shown here is derived from an EMBL/GenBank/DDBJ whole genome shotgun (WGS) entry which is preliminary data.</text>
</comment>
<dbReference type="EMBL" id="BTSY01000004">
    <property type="protein sequence ID" value="GMT24042.1"/>
    <property type="molecule type" value="Genomic_DNA"/>
</dbReference>
<organism evidence="1 2">
    <name type="scientific">Pristionchus fissidentatus</name>
    <dbReference type="NCBI Taxonomy" id="1538716"/>
    <lineage>
        <taxon>Eukaryota</taxon>
        <taxon>Metazoa</taxon>
        <taxon>Ecdysozoa</taxon>
        <taxon>Nematoda</taxon>
        <taxon>Chromadorea</taxon>
        <taxon>Rhabditida</taxon>
        <taxon>Rhabditina</taxon>
        <taxon>Diplogasteromorpha</taxon>
        <taxon>Diplogasteroidea</taxon>
        <taxon>Neodiplogasteridae</taxon>
        <taxon>Pristionchus</taxon>
    </lineage>
</organism>
<keyword evidence="2" id="KW-1185">Reference proteome</keyword>
<name>A0AAV5W1P4_9BILA</name>
<dbReference type="AlphaFoldDB" id="A0AAV5W1P4"/>
<dbReference type="PANTHER" id="PTHR10974:SF4">
    <property type="entry name" value="PROTEIN CBG09258"/>
    <property type="match status" value="1"/>
</dbReference>
<evidence type="ECO:0000313" key="1">
    <source>
        <dbReference type="EMBL" id="GMT24042.1"/>
    </source>
</evidence>
<dbReference type="Proteomes" id="UP001432322">
    <property type="component" value="Unassembled WGS sequence"/>
</dbReference>
<dbReference type="PANTHER" id="PTHR10974">
    <property type="entry name" value="FI08016P-RELATED"/>
    <property type="match status" value="1"/>
</dbReference>
<reference evidence="1" key="1">
    <citation type="submission" date="2023-10" db="EMBL/GenBank/DDBJ databases">
        <title>Genome assembly of Pristionchus species.</title>
        <authorList>
            <person name="Yoshida K."/>
            <person name="Sommer R.J."/>
        </authorList>
    </citation>
    <scope>NUCLEOTIDE SEQUENCE</scope>
    <source>
        <strain evidence="1">RS5133</strain>
    </source>
</reference>
<evidence type="ECO:0000313" key="2">
    <source>
        <dbReference type="Proteomes" id="UP001432322"/>
    </source>
</evidence>
<proteinExistence type="predicted"/>
<feature type="non-terminal residue" evidence="1">
    <location>
        <position position="1"/>
    </location>
</feature>
<feature type="non-terminal residue" evidence="1">
    <location>
        <position position="385"/>
    </location>
</feature>
<dbReference type="Pfam" id="PF02995">
    <property type="entry name" value="DUF229"/>
    <property type="match status" value="1"/>
</dbReference>
<gene>
    <name evidence="1" type="ORF">PFISCL1PPCAC_15339</name>
</gene>
<accession>A0AAV5W1P4</accession>
<dbReference type="InterPro" id="IPR004245">
    <property type="entry name" value="DUF229"/>
</dbReference>
<dbReference type="GO" id="GO:0005615">
    <property type="term" value="C:extracellular space"/>
    <property type="evidence" value="ECO:0007669"/>
    <property type="project" value="TreeGrafter"/>
</dbReference>
<protein>
    <submittedName>
        <fullName evidence="1">Uncharacterized protein</fullName>
    </submittedName>
</protein>